<gene>
    <name evidence="2" type="ORF">CAFE_28680</name>
</gene>
<sequence length="317" mass="35169">MEKNKKEQGPESYSADYRSSFAGGEKKAPPPKKSRRPPSAHGTVPEPSPARRARLENDTEIDDFLPENDTIDDERLLTKWDDGMGAQTPEKPRPKRSGRNRYGIFVGSLVLILALVGVGFLATEIGTKIHSALTDDSKLRAYDQFLTVAVAQDPQPFSSPEEADPDFVLNASLWQCMTSDSASGYTDYDDAGRTLVPLGDVADACHQLFGPNCQLQPKNPTEETFYEYDSQNAQFHVALYSLDSTYTPYTEEARKKDDMVLLRVGYVAPSDETRAQSSGPASSNVTPKPVKHMEYDLKMDPTTQQQYIYAVKALPET</sequence>
<evidence type="ECO:0000256" key="1">
    <source>
        <dbReference type="SAM" id="MobiDB-lite"/>
    </source>
</evidence>
<keyword evidence="3" id="KW-1185">Reference proteome</keyword>
<accession>A0A6N8I202</accession>
<dbReference type="Proteomes" id="UP000469440">
    <property type="component" value="Unassembled WGS sequence"/>
</dbReference>
<reference evidence="2 3" key="1">
    <citation type="submission" date="2019-09" db="EMBL/GenBank/DDBJ databases">
        <title>Genome sequence of Clostridium sp. EA1.</title>
        <authorList>
            <person name="Poehlein A."/>
            <person name="Bengelsdorf F.R."/>
            <person name="Daniel R."/>
        </authorList>
    </citation>
    <scope>NUCLEOTIDE SEQUENCE [LARGE SCALE GENOMIC DNA]</scope>
    <source>
        <strain evidence="2 3">EA1</strain>
    </source>
</reference>
<dbReference type="EMBL" id="VWXL01000084">
    <property type="protein sequence ID" value="MVB12136.1"/>
    <property type="molecule type" value="Genomic_DNA"/>
</dbReference>
<feature type="region of interest" description="Disordered" evidence="1">
    <location>
        <begin position="1"/>
        <end position="68"/>
    </location>
</feature>
<proteinExistence type="predicted"/>
<protein>
    <submittedName>
        <fullName evidence="2">Uncharacterized protein</fullName>
    </submittedName>
</protein>
<dbReference type="AlphaFoldDB" id="A0A6N8I202"/>
<organism evidence="2 3">
    <name type="scientific">Caproicibacter fermentans</name>
    <dbReference type="NCBI Taxonomy" id="2576756"/>
    <lineage>
        <taxon>Bacteria</taxon>
        <taxon>Bacillati</taxon>
        <taxon>Bacillota</taxon>
        <taxon>Clostridia</taxon>
        <taxon>Eubacteriales</taxon>
        <taxon>Acutalibacteraceae</taxon>
        <taxon>Caproicibacter</taxon>
    </lineage>
</organism>
<evidence type="ECO:0000313" key="2">
    <source>
        <dbReference type="EMBL" id="MVB12136.1"/>
    </source>
</evidence>
<name>A0A6N8I202_9FIRM</name>
<feature type="compositionally biased region" description="Acidic residues" evidence="1">
    <location>
        <begin position="58"/>
        <end position="68"/>
    </location>
</feature>
<feature type="compositionally biased region" description="Basic residues" evidence="1">
    <location>
        <begin position="29"/>
        <end position="38"/>
    </location>
</feature>
<evidence type="ECO:0000313" key="3">
    <source>
        <dbReference type="Proteomes" id="UP000469440"/>
    </source>
</evidence>
<dbReference type="RefSeq" id="WP_066646984.1">
    <property type="nucleotide sequence ID" value="NZ_VWXL01000084.1"/>
</dbReference>
<comment type="caution">
    <text evidence="2">The sequence shown here is derived from an EMBL/GenBank/DDBJ whole genome shotgun (WGS) entry which is preliminary data.</text>
</comment>
<dbReference type="OrthoDB" id="1854534at2"/>
<feature type="region of interest" description="Disordered" evidence="1">
    <location>
        <begin position="80"/>
        <end position="99"/>
    </location>
</feature>